<comment type="caution">
    <text evidence="2">The sequence shown here is derived from an EMBL/GenBank/DDBJ whole genome shotgun (WGS) entry which is preliminary data.</text>
</comment>
<dbReference type="AlphaFoldDB" id="A0A2W5UEX0"/>
<evidence type="ECO:0000256" key="1">
    <source>
        <dbReference type="SAM" id="MobiDB-lite"/>
    </source>
</evidence>
<evidence type="ECO:0000313" key="2">
    <source>
        <dbReference type="EMBL" id="PZR07458.1"/>
    </source>
</evidence>
<proteinExistence type="predicted"/>
<dbReference type="PANTHER" id="PTHR30619:SF1">
    <property type="entry name" value="RECOMBINATION PROTEIN 2"/>
    <property type="match status" value="1"/>
</dbReference>
<name>A0A2W5UEX0_9BACT</name>
<organism evidence="2 3">
    <name type="scientific">Archangium gephyra</name>
    <dbReference type="NCBI Taxonomy" id="48"/>
    <lineage>
        <taxon>Bacteria</taxon>
        <taxon>Pseudomonadati</taxon>
        <taxon>Myxococcota</taxon>
        <taxon>Myxococcia</taxon>
        <taxon>Myxococcales</taxon>
        <taxon>Cystobacterineae</taxon>
        <taxon>Archangiaceae</taxon>
        <taxon>Archangium</taxon>
    </lineage>
</organism>
<dbReference type="InterPro" id="IPR052159">
    <property type="entry name" value="Competence_DNA_uptake"/>
</dbReference>
<dbReference type="Proteomes" id="UP000249061">
    <property type="component" value="Unassembled WGS sequence"/>
</dbReference>
<dbReference type="InterPro" id="IPR036866">
    <property type="entry name" value="RibonucZ/Hydroxyglut_hydro"/>
</dbReference>
<evidence type="ECO:0008006" key="4">
    <source>
        <dbReference type="Google" id="ProtNLM"/>
    </source>
</evidence>
<reference evidence="2 3" key="1">
    <citation type="submission" date="2017-08" db="EMBL/GenBank/DDBJ databases">
        <title>Infants hospitalized years apart are colonized by the same room-sourced microbial strains.</title>
        <authorList>
            <person name="Brooks B."/>
            <person name="Olm M.R."/>
            <person name="Firek B.A."/>
            <person name="Baker R."/>
            <person name="Thomas B.C."/>
            <person name="Morowitz M.J."/>
            <person name="Banfield J.F."/>
        </authorList>
    </citation>
    <scope>NUCLEOTIDE SEQUENCE [LARGE SCALE GENOMIC DNA]</scope>
    <source>
        <strain evidence="2">S2_003_000_R2_14</strain>
    </source>
</reference>
<dbReference type="Gene3D" id="3.60.15.10">
    <property type="entry name" value="Ribonuclease Z/Hydroxyacylglutathione hydrolase-like"/>
    <property type="match status" value="1"/>
</dbReference>
<protein>
    <recommendedName>
        <fullName evidence="4">Metallo-beta-lactamase domain-containing protein</fullName>
    </recommendedName>
</protein>
<dbReference type="PANTHER" id="PTHR30619">
    <property type="entry name" value="DNA INTERNALIZATION/COMPETENCE PROTEIN COMEC/REC2"/>
    <property type="match status" value="1"/>
</dbReference>
<gene>
    <name evidence="2" type="ORF">DI536_27795</name>
</gene>
<sequence length="408" mass="44316">MVMRGPHAVELFVYQVGFGDCLLLRFAYDDHPRHVLVDFGSASHDTLLPVAEDIVEKVSASGGTLEAIVASTLRRDHVSGFGHDDAWSALKTLKPKLVLRPQTTSDATTRAFAQTAAQEVQRRGAPTSSTEEDHDELSDGLRTFGVTASRALRFISRANLDTEAAEKNLSAVDQQERLSFGDATRLEALLPGVRVHVLGPPRARVGDGGYLGVSAAATSWSNGGKSLFARAKQVNVRALPNSVRWFTRRLDTMRGDQLLELLRSVDDSVSNASLILLFEACGKKLLFPGDAQAASWARVLEEKGVAELVRDVDVYKVGEHGSRNGTPRSLWNSFSKRGTSLLTVLSTMERKHGTKAAGTEVPRTALLEVLERESTLVSTMGMKALVRALPLHAPAKRPARRRRGAPPA</sequence>
<evidence type="ECO:0000313" key="3">
    <source>
        <dbReference type="Proteomes" id="UP000249061"/>
    </source>
</evidence>
<feature type="region of interest" description="Disordered" evidence="1">
    <location>
        <begin position="115"/>
        <end position="138"/>
    </location>
</feature>
<accession>A0A2W5UEX0</accession>
<dbReference type="EMBL" id="QFQP01000031">
    <property type="protein sequence ID" value="PZR07458.1"/>
    <property type="molecule type" value="Genomic_DNA"/>
</dbReference>